<evidence type="ECO:0000313" key="3">
    <source>
        <dbReference type="Proteomes" id="UP001165122"/>
    </source>
</evidence>
<dbReference type="SUPFAM" id="SSF48371">
    <property type="entry name" value="ARM repeat"/>
    <property type="match status" value="1"/>
</dbReference>
<protein>
    <submittedName>
        <fullName evidence="2">Uncharacterized protein</fullName>
    </submittedName>
</protein>
<dbReference type="Proteomes" id="UP001165122">
    <property type="component" value="Unassembled WGS sequence"/>
</dbReference>
<dbReference type="EMBL" id="BRXW01000085">
    <property type="protein sequence ID" value="GMI05300.1"/>
    <property type="molecule type" value="Genomic_DNA"/>
</dbReference>
<dbReference type="InterPro" id="IPR016024">
    <property type="entry name" value="ARM-type_fold"/>
</dbReference>
<organism evidence="2 3">
    <name type="scientific">Triparma laevis f. longispina</name>
    <dbReference type="NCBI Taxonomy" id="1714387"/>
    <lineage>
        <taxon>Eukaryota</taxon>
        <taxon>Sar</taxon>
        <taxon>Stramenopiles</taxon>
        <taxon>Ochrophyta</taxon>
        <taxon>Bolidophyceae</taxon>
        <taxon>Parmales</taxon>
        <taxon>Triparmaceae</taxon>
        <taxon>Triparma</taxon>
    </lineage>
</organism>
<accession>A0A9W7C911</accession>
<evidence type="ECO:0000256" key="1">
    <source>
        <dbReference type="SAM" id="MobiDB-lite"/>
    </source>
</evidence>
<name>A0A9W7C911_9STRA</name>
<evidence type="ECO:0000313" key="2">
    <source>
        <dbReference type="EMBL" id="GMI05300.1"/>
    </source>
</evidence>
<proteinExistence type="predicted"/>
<gene>
    <name evidence="2" type="ORF">TrLO_g4099</name>
</gene>
<feature type="region of interest" description="Disordered" evidence="1">
    <location>
        <begin position="60"/>
        <end position="96"/>
    </location>
</feature>
<comment type="caution">
    <text evidence="2">The sequence shown here is derived from an EMBL/GenBank/DDBJ whole genome shotgun (WGS) entry which is preliminary data.</text>
</comment>
<feature type="compositionally biased region" description="Low complexity" evidence="1">
    <location>
        <begin position="66"/>
        <end position="84"/>
    </location>
</feature>
<keyword evidence="3" id="KW-1185">Reference proteome</keyword>
<dbReference type="AlphaFoldDB" id="A0A9W7C911"/>
<feature type="region of interest" description="Disordered" evidence="1">
    <location>
        <begin position="1"/>
        <end position="22"/>
    </location>
</feature>
<reference evidence="3" key="1">
    <citation type="journal article" date="2023" name="Commun. Biol.">
        <title>Genome analysis of Parmales, the sister group of diatoms, reveals the evolutionary specialization of diatoms from phago-mixotrophs to photoautotrophs.</title>
        <authorList>
            <person name="Ban H."/>
            <person name="Sato S."/>
            <person name="Yoshikawa S."/>
            <person name="Yamada K."/>
            <person name="Nakamura Y."/>
            <person name="Ichinomiya M."/>
            <person name="Sato N."/>
            <person name="Blanc-Mathieu R."/>
            <person name="Endo H."/>
            <person name="Kuwata A."/>
            <person name="Ogata H."/>
        </authorList>
    </citation>
    <scope>NUCLEOTIDE SEQUENCE [LARGE SCALE GENOMIC DNA]</scope>
    <source>
        <strain evidence="3">NIES 3700</strain>
    </source>
</reference>
<sequence>MRRPASQIRRLAPPASMPPPPQWKLVKNELSKNGGQFGLIYVALSLCLIPLTTDINSPETNDEINSHLSSLRSGPSTSTSTSTSSPPPKSLFDTLLSPHLSSTPNPSYSHYHTSLDSLSLLSEATHFTPVNTSLKLVLTPQLVDTIWSVSVECSDPESRIQSLMLLTELFSKSRECKECILMYDSKDPSKNSLIAPNFFSELSKISAESFKKLEECILAESGSKLKGRRNFTCSKCGLQVFGDAWGFKGKDRIRFCSSCHKLNLKTKNDSRSYEILKADDGERKVWNIEEGRDLISEAFYYSLLLKEFCDVPKSRFGKLEEIRRNQNEITKGLHGLVRAEWREVAEYLDERGSVWRGVGEENINIIKEDLTDVLLRSELHTAKHRITHNPQLNVALLELIAELSSTIPEMVVEMLPILTALTYSTDHDVQLAATAACKNIEGHVRAVEEVMSDSGNNLAEILKTATPTKQKYISNKTLQNKKLLKTAVPVSSSLVPDLTLFPPFLSYLPPFSGYYGRLSSSFSPLISTPPLPLNYEKTFHPLHLPKLRKYEETLESSFYAFIYGCFRTSLSLRMAGEGFAGGVLTKSLSTRVIAYSKGGVMCGLGVAVFEYMYQPFKHKFNHRWKFKEREGEFKQHRIEMLNRDNGTARRMKNHPQLYEPTSLETHLKDIYKNEYYLKSITSNIANGWLSVTLMSMISKIAWFPCVLMFLRREAEGVLEDVRGSLEDYGDE</sequence>